<evidence type="ECO:0000313" key="3">
    <source>
        <dbReference type="EMBL" id="KAL3314495.1"/>
    </source>
</evidence>
<evidence type="ECO:0000313" key="4">
    <source>
        <dbReference type="Proteomes" id="UP001626550"/>
    </source>
</evidence>
<comment type="caution">
    <text evidence="3">The sequence shown here is derived from an EMBL/GenBank/DDBJ whole genome shotgun (WGS) entry which is preliminary data.</text>
</comment>
<comment type="similarity">
    <text evidence="1">Belongs to the cyclophilin-type PPIase family.</text>
</comment>
<dbReference type="PANTHER" id="PTHR45625:SF1">
    <property type="entry name" value="RING-TYPE E3 UBIQUITIN-PROTEIN LIGASE PPIL2"/>
    <property type="match status" value="1"/>
</dbReference>
<comment type="function">
    <text evidence="1">PPIases accelerate the folding of proteins. It catalyzes the cis-trans isomerization of proline imidic peptide bonds in oligopeptides.</text>
</comment>
<dbReference type="SUPFAM" id="SSF50891">
    <property type="entry name" value="Cyclophilin-like"/>
    <property type="match status" value="1"/>
</dbReference>
<name>A0ABD2Q4H4_9PLAT</name>
<dbReference type="EMBL" id="JBJKFK010000981">
    <property type="protein sequence ID" value="KAL3314495.1"/>
    <property type="molecule type" value="Genomic_DNA"/>
</dbReference>
<dbReference type="PRINTS" id="PR00153">
    <property type="entry name" value="CSAPPISMRASE"/>
</dbReference>
<dbReference type="Gene3D" id="2.40.100.10">
    <property type="entry name" value="Cyclophilin-like"/>
    <property type="match status" value="1"/>
</dbReference>
<dbReference type="SUPFAM" id="SSF57850">
    <property type="entry name" value="RING/U-box"/>
    <property type="match status" value="1"/>
</dbReference>
<evidence type="ECO:0000256" key="1">
    <source>
        <dbReference type="RuleBase" id="RU363019"/>
    </source>
</evidence>
<keyword evidence="4" id="KW-1185">Reference proteome</keyword>
<dbReference type="PANTHER" id="PTHR45625">
    <property type="entry name" value="PEPTIDYL-PROLYL CIS-TRANS ISOMERASE-RELATED"/>
    <property type="match status" value="1"/>
</dbReference>
<keyword evidence="1" id="KW-0413">Isomerase</keyword>
<dbReference type="InterPro" id="IPR013083">
    <property type="entry name" value="Znf_RING/FYVE/PHD"/>
</dbReference>
<dbReference type="PROSITE" id="PS50072">
    <property type="entry name" value="CSA_PPIASE_2"/>
    <property type="match status" value="1"/>
</dbReference>
<dbReference type="EC" id="5.2.1.8" evidence="1"/>
<comment type="catalytic activity">
    <reaction evidence="1">
        <text>[protein]-peptidylproline (omega=180) = [protein]-peptidylproline (omega=0)</text>
        <dbReference type="Rhea" id="RHEA:16237"/>
        <dbReference type="Rhea" id="RHEA-COMP:10747"/>
        <dbReference type="Rhea" id="RHEA-COMP:10748"/>
        <dbReference type="ChEBI" id="CHEBI:83833"/>
        <dbReference type="ChEBI" id="CHEBI:83834"/>
        <dbReference type="EC" id="5.2.1.8"/>
    </reaction>
</comment>
<dbReference type="InterPro" id="IPR029000">
    <property type="entry name" value="Cyclophilin-like_dom_sf"/>
</dbReference>
<gene>
    <name evidence="3" type="primary">PPIL2_2</name>
    <name evidence="3" type="ORF">Ciccas_006882</name>
</gene>
<reference evidence="3 4" key="1">
    <citation type="submission" date="2024-11" db="EMBL/GenBank/DDBJ databases">
        <title>Adaptive evolution of stress response genes in parasites aligns with host niche diversity.</title>
        <authorList>
            <person name="Hahn C."/>
            <person name="Resl P."/>
        </authorList>
    </citation>
    <scope>NUCLEOTIDE SEQUENCE [LARGE SCALE GENOMIC DNA]</scope>
    <source>
        <strain evidence="3">EGGRZ-B1_66</strain>
        <tissue evidence="3">Body</tissue>
    </source>
</reference>
<sequence>MKFLCSCYVVVFKPYYVFRNILPFLKKHKVNPVTGEKMKSGDLIKLHFHKNSNDKYHCPVTFKVFNENTHIVAIRPSGNVYAFEAVERLNLKSQNMVDLLNNVAFTKEDIIEIQDPSNLEKFDINAFYHVKNAESKKTDAGESLIRSANPETRETLNALKESQVEIPDYMLSNKTQPTAQSSKERDSFNTANYSTHAAAHSLTSTVMQPATRVEAAVLSDDIVRYRYVKKKGYVRLITSHGNLNLELHCDLVPKTCENFIRLCESGYYNDTEFHRLIKHFIVSSSINNS</sequence>
<dbReference type="Gene3D" id="3.30.40.10">
    <property type="entry name" value="Zinc/RING finger domain, C3HC4 (zinc finger)"/>
    <property type="match status" value="1"/>
</dbReference>
<dbReference type="AlphaFoldDB" id="A0ABD2Q4H4"/>
<dbReference type="Proteomes" id="UP001626550">
    <property type="component" value="Unassembled WGS sequence"/>
</dbReference>
<dbReference type="InterPro" id="IPR044666">
    <property type="entry name" value="Cyclophilin_A-like"/>
</dbReference>
<feature type="domain" description="PPIase cyclophilin-type" evidence="2">
    <location>
        <begin position="241"/>
        <end position="289"/>
    </location>
</feature>
<dbReference type="Pfam" id="PF00160">
    <property type="entry name" value="Pro_isomerase"/>
    <property type="match status" value="1"/>
</dbReference>
<organism evidence="3 4">
    <name type="scientific">Cichlidogyrus casuarinus</name>
    <dbReference type="NCBI Taxonomy" id="1844966"/>
    <lineage>
        <taxon>Eukaryota</taxon>
        <taxon>Metazoa</taxon>
        <taxon>Spiralia</taxon>
        <taxon>Lophotrochozoa</taxon>
        <taxon>Platyhelminthes</taxon>
        <taxon>Monogenea</taxon>
        <taxon>Monopisthocotylea</taxon>
        <taxon>Dactylogyridea</taxon>
        <taxon>Ancyrocephalidae</taxon>
        <taxon>Cichlidogyrus</taxon>
    </lineage>
</organism>
<proteinExistence type="inferred from homology"/>
<keyword evidence="1" id="KW-0697">Rotamase</keyword>
<evidence type="ECO:0000259" key="2">
    <source>
        <dbReference type="PROSITE" id="PS50072"/>
    </source>
</evidence>
<dbReference type="Pfam" id="PF04641">
    <property type="entry name" value="Rtf2"/>
    <property type="match status" value="1"/>
</dbReference>
<dbReference type="GO" id="GO:0003755">
    <property type="term" value="F:peptidyl-prolyl cis-trans isomerase activity"/>
    <property type="evidence" value="ECO:0007669"/>
    <property type="project" value="UniProtKB-UniRule"/>
</dbReference>
<protein>
    <recommendedName>
        <fullName evidence="1">Peptidyl-prolyl cis-trans isomerase</fullName>
        <shortName evidence="1">PPIase</shortName>
        <ecNumber evidence="1">5.2.1.8</ecNumber>
    </recommendedName>
</protein>
<accession>A0ABD2Q4H4</accession>
<dbReference type="InterPro" id="IPR002130">
    <property type="entry name" value="Cyclophilin-type_PPIase_dom"/>
</dbReference>